<dbReference type="InterPro" id="IPR012997">
    <property type="entry name" value="RplA"/>
</dbReference>
<dbReference type="InterPro" id="IPR009009">
    <property type="entry name" value="RlpA-like_DPBB"/>
</dbReference>
<dbReference type="EMBL" id="JADEWL010000171">
    <property type="protein sequence ID" value="MBE9216476.1"/>
    <property type="molecule type" value="Genomic_DNA"/>
</dbReference>
<dbReference type="EC" id="4.2.2.-" evidence="3"/>
<gene>
    <name evidence="3" type="primary">rlpA</name>
    <name evidence="6" type="ORF">IQ247_28090</name>
</gene>
<comment type="similarity">
    <text evidence="3 4">Belongs to the RlpA family.</text>
</comment>
<protein>
    <recommendedName>
        <fullName evidence="3">Probable endolytic peptidoglycan transglycosylase RlpA</fullName>
        <ecNumber evidence="3">4.2.2.-</ecNumber>
    </recommendedName>
</protein>
<dbReference type="GO" id="GO:0008932">
    <property type="term" value="F:lytic endotransglycosylase activity"/>
    <property type="evidence" value="ECO:0007669"/>
    <property type="project" value="UniProtKB-UniRule"/>
</dbReference>
<dbReference type="SUPFAM" id="SSF50685">
    <property type="entry name" value="Barwin-like endoglucanases"/>
    <property type="match status" value="1"/>
</dbReference>
<comment type="function">
    <text evidence="3">Lytic transglycosylase with a strong preference for naked glycan strands that lack stem peptides.</text>
</comment>
<dbReference type="CDD" id="cd22268">
    <property type="entry name" value="DPBB_RlpA-like"/>
    <property type="match status" value="1"/>
</dbReference>
<dbReference type="InterPro" id="IPR036908">
    <property type="entry name" value="RlpA-like_sf"/>
</dbReference>
<feature type="domain" description="RlpA-like protein double-psi beta-barrel" evidence="5">
    <location>
        <begin position="65"/>
        <end position="129"/>
    </location>
</feature>
<evidence type="ECO:0000259" key="5">
    <source>
        <dbReference type="Pfam" id="PF03330"/>
    </source>
</evidence>
<evidence type="ECO:0000256" key="1">
    <source>
        <dbReference type="ARBA" id="ARBA00023239"/>
    </source>
</evidence>
<dbReference type="Pfam" id="PF03330">
    <property type="entry name" value="DPBB_1"/>
    <property type="match status" value="1"/>
</dbReference>
<organism evidence="6 7">
    <name type="scientific">Plectonema cf. radiosum LEGE 06105</name>
    <dbReference type="NCBI Taxonomy" id="945769"/>
    <lineage>
        <taxon>Bacteria</taxon>
        <taxon>Bacillati</taxon>
        <taxon>Cyanobacteriota</taxon>
        <taxon>Cyanophyceae</taxon>
        <taxon>Oscillatoriophycideae</taxon>
        <taxon>Oscillatoriales</taxon>
        <taxon>Microcoleaceae</taxon>
        <taxon>Plectonema</taxon>
    </lineage>
</organism>
<dbReference type="Proteomes" id="UP000620559">
    <property type="component" value="Unassembled WGS sequence"/>
</dbReference>
<dbReference type="InterPro" id="IPR034718">
    <property type="entry name" value="RlpA"/>
</dbReference>
<dbReference type="RefSeq" id="WP_193925061.1">
    <property type="nucleotide sequence ID" value="NZ_JADEWL010000171.1"/>
</dbReference>
<dbReference type="GO" id="GO:0071555">
    <property type="term" value="P:cell wall organization"/>
    <property type="evidence" value="ECO:0007669"/>
    <property type="project" value="UniProtKB-KW"/>
</dbReference>
<comment type="caution">
    <text evidence="6">The sequence shown here is derived from an EMBL/GenBank/DDBJ whole genome shotgun (WGS) entry which is preliminary data.</text>
</comment>
<evidence type="ECO:0000256" key="3">
    <source>
        <dbReference type="HAMAP-Rule" id="MF_02071"/>
    </source>
</evidence>
<dbReference type="PANTHER" id="PTHR34183">
    <property type="entry name" value="ENDOLYTIC PEPTIDOGLYCAN TRANSGLYCOSYLASE RLPA"/>
    <property type="match status" value="1"/>
</dbReference>
<keyword evidence="2 3" id="KW-0961">Cell wall biogenesis/degradation</keyword>
<dbReference type="HAMAP" id="MF_02071">
    <property type="entry name" value="RlpA"/>
    <property type="match status" value="1"/>
</dbReference>
<dbReference type="NCBIfam" id="TIGR00413">
    <property type="entry name" value="rlpA"/>
    <property type="match status" value="1"/>
</dbReference>
<dbReference type="GO" id="GO:0000270">
    <property type="term" value="P:peptidoglycan metabolic process"/>
    <property type="evidence" value="ECO:0007669"/>
    <property type="project" value="UniProtKB-UniRule"/>
</dbReference>
<proteinExistence type="inferred from homology"/>
<reference evidence="6" key="1">
    <citation type="submission" date="2020-10" db="EMBL/GenBank/DDBJ databases">
        <authorList>
            <person name="Castelo-Branco R."/>
            <person name="Eusebio N."/>
            <person name="Adriana R."/>
            <person name="Vieira A."/>
            <person name="Brugerolle De Fraissinette N."/>
            <person name="Rezende De Castro R."/>
            <person name="Schneider M.P."/>
            <person name="Vasconcelos V."/>
            <person name="Leao P.N."/>
        </authorList>
    </citation>
    <scope>NUCLEOTIDE SEQUENCE</scope>
    <source>
        <strain evidence="6">LEGE 06105</strain>
    </source>
</reference>
<evidence type="ECO:0000313" key="6">
    <source>
        <dbReference type="EMBL" id="MBE9216476.1"/>
    </source>
</evidence>
<dbReference type="AlphaFoldDB" id="A0A8J7FNI5"/>
<accession>A0A8J7FNI5</accession>
<name>A0A8J7FNI5_9CYAN</name>
<evidence type="ECO:0000256" key="4">
    <source>
        <dbReference type="RuleBase" id="RU003495"/>
    </source>
</evidence>
<dbReference type="PANTHER" id="PTHR34183:SF8">
    <property type="entry name" value="ENDOLYTIC PEPTIDOGLYCAN TRANSGLYCOSYLASE RLPA-RELATED"/>
    <property type="match status" value="1"/>
</dbReference>
<evidence type="ECO:0000256" key="2">
    <source>
        <dbReference type="ARBA" id="ARBA00023316"/>
    </source>
</evidence>
<keyword evidence="1 3" id="KW-0456">Lyase</keyword>
<keyword evidence="7" id="KW-1185">Reference proteome</keyword>
<sequence>MNQRCIFSFFAAVGTCLTAFTFNHQEAAFGLSKDAENNQVILIAKKSKANNKCSSEKASYYGSNTQLTAAHRTLPFGTKVKVTNENNGRSTIVTINDRGPFIRCRIIDVSRKAAKELNMIDSGVVPVTIKVLKK</sequence>
<dbReference type="Gene3D" id="2.40.40.10">
    <property type="entry name" value="RlpA-like domain"/>
    <property type="match status" value="1"/>
</dbReference>
<evidence type="ECO:0000313" key="7">
    <source>
        <dbReference type="Proteomes" id="UP000620559"/>
    </source>
</evidence>